<feature type="domain" description="SIS" evidence="2">
    <location>
        <begin position="29"/>
        <end position="176"/>
    </location>
</feature>
<dbReference type="GO" id="GO:1901135">
    <property type="term" value="P:carbohydrate derivative metabolic process"/>
    <property type="evidence" value="ECO:0007669"/>
    <property type="project" value="InterPro"/>
</dbReference>
<dbReference type="GO" id="GO:0016853">
    <property type="term" value="F:isomerase activity"/>
    <property type="evidence" value="ECO:0007669"/>
    <property type="project" value="UniProtKB-KW"/>
</dbReference>
<organism evidence="3 4">
    <name type="scientific">Marinococcus halophilus</name>
    <dbReference type="NCBI Taxonomy" id="1371"/>
    <lineage>
        <taxon>Bacteria</taxon>
        <taxon>Bacillati</taxon>
        <taxon>Bacillota</taxon>
        <taxon>Bacilli</taxon>
        <taxon>Bacillales</taxon>
        <taxon>Bacillaceae</taxon>
        <taxon>Marinococcus</taxon>
    </lineage>
</organism>
<keyword evidence="3" id="KW-0413">Isomerase</keyword>
<dbReference type="InterPro" id="IPR001347">
    <property type="entry name" value="SIS_dom"/>
</dbReference>
<evidence type="ECO:0000256" key="1">
    <source>
        <dbReference type="ARBA" id="ARBA00009235"/>
    </source>
</evidence>
<dbReference type="InterPro" id="IPR046348">
    <property type="entry name" value="SIS_dom_sf"/>
</dbReference>
<dbReference type="NCBIfam" id="TIGR03127">
    <property type="entry name" value="RuMP_HxlB"/>
    <property type="match status" value="1"/>
</dbReference>
<protein>
    <submittedName>
        <fullName evidence="3">6-phospho 3-hexuloisomerase</fullName>
    </submittedName>
</protein>
<dbReference type="InterPro" id="IPR017552">
    <property type="entry name" value="PHI/rmpB"/>
</dbReference>
<dbReference type="PANTHER" id="PTHR43443">
    <property type="entry name" value="3-HEXULOSE-6-PHOSPHATE ISOMERASE"/>
    <property type="match status" value="1"/>
</dbReference>
<dbReference type="CDD" id="cd05005">
    <property type="entry name" value="SIS_PHI"/>
    <property type="match status" value="1"/>
</dbReference>
<comment type="caution">
    <text evidence="3">The sequence shown here is derived from an EMBL/GenBank/DDBJ whole genome shotgun (WGS) entry which is preliminary data.</text>
</comment>
<dbReference type="Proteomes" id="UP000321051">
    <property type="component" value="Unassembled WGS sequence"/>
</dbReference>
<reference evidence="3 4" key="1">
    <citation type="submission" date="2019-07" db="EMBL/GenBank/DDBJ databases">
        <title>Whole genome shotgun sequence of Marinococcus halophilus NBRC 102359.</title>
        <authorList>
            <person name="Hosoyama A."/>
            <person name="Uohara A."/>
            <person name="Ohji S."/>
            <person name="Ichikawa N."/>
        </authorList>
    </citation>
    <scope>NUCLEOTIDE SEQUENCE [LARGE SCALE GENOMIC DNA]</scope>
    <source>
        <strain evidence="3 4">NBRC 102359</strain>
    </source>
</reference>
<dbReference type="AlphaFoldDB" id="A0A510Y9W4"/>
<dbReference type="OrthoDB" id="9797832at2"/>
<dbReference type="EMBL" id="BJUN01000032">
    <property type="protein sequence ID" value="GEK60160.1"/>
    <property type="molecule type" value="Genomic_DNA"/>
</dbReference>
<evidence type="ECO:0000313" key="4">
    <source>
        <dbReference type="Proteomes" id="UP000321051"/>
    </source>
</evidence>
<dbReference type="RefSeq" id="WP_079474637.1">
    <property type="nucleotide sequence ID" value="NZ_BJUN01000032.1"/>
</dbReference>
<dbReference type="PROSITE" id="PS51464">
    <property type="entry name" value="SIS"/>
    <property type="match status" value="1"/>
</dbReference>
<name>A0A510Y9W4_MARHA</name>
<dbReference type="PANTHER" id="PTHR43443:SF1">
    <property type="entry name" value="3-HEXULOSE-6-PHOSPHATE ISOMERASE"/>
    <property type="match status" value="1"/>
</dbReference>
<dbReference type="Gene3D" id="3.40.50.10490">
    <property type="entry name" value="Glucose-6-phosphate isomerase like protein, domain 1"/>
    <property type="match status" value="1"/>
</dbReference>
<evidence type="ECO:0000259" key="2">
    <source>
        <dbReference type="PROSITE" id="PS51464"/>
    </source>
</evidence>
<proteinExistence type="inferred from homology"/>
<dbReference type="SUPFAM" id="SSF53697">
    <property type="entry name" value="SIS domain"/>
    <property type="match status" value="1"/>
</dbReference>
<accession>A0A510Y9W4</accession>
<gene>
    <name evidence="3" type="ORF">MHA01_30650</name>
</gene>
<dbReference type="GO" id="GO:0097367">
    <property type="term" value="F:carbohydrate derivative binding"/>
    <property type="evidence" value="ECO:0007669"/>
    <property type="project" value="InterPro"/>
</dbReference>
<dbReference type="STRING" id="1371.GCA_900166605_00286"/>
<dbReference type="Pfam" id="PF01380">
    <property type="entry name" value="SIS"/>
    <property type="match status" value="1"/>
</dbReference>
<comment type="similarity">
    <text evidence="1">Belongs to the SIS family. PHI subfamily.</text>
</comment>
<sequence length="186" mass="19908">MNTEQVLNTISREITEVMGNVHAEEVEEAALRLNRAPAIFVAGEGRSGLVGKMFAMRLMHSGYNVFVVGETITPSVGEGDLLVVLSGSGNTSILVHTAEQAKKSGAELLVCSTNRESSLGKISSAFIEVPAATKKRLEHEPGTIQPLGNQFDQSLHLILDGLIIAAVHAGGNADYEKMARRHSNME</sequence>
<keyword evidence="4" id="KW-1185">Reference proteome</keyword>
<evidence type="ECO:0000313" key="3">
    <source>
        <dbReference type="EMBL" id="GEK60160.1"/>
    </source>
</evidence>